<feature type="compositionally biased region" description="Low complexity" evidence="1">
    <location>
        <begin position="58"/>
        <end position="78"/>
    </location>
</feature>
<evidence type="ECO:0000313" key="2">
    <source>
        <dbReference type="EMBL" id="PTB74881.1"/>
    </source>
</evidence>
<name>A0A2T4BZX8_TRILO</name>
<sequence length="78" mass="9365">MADYRTTRVYRERRDSESDDERFKATTVTRYKVKEPRVERYDRTEKFIEMDDERRSRYSGPGSSRLAPARPCIRARAA</sequence>
<dbReference type="STRING" id="983965.A0A2T4BZX8"/>
<feature type="region of interest" description="Disordered" evidence="1">
    <location>
        <begin position="1"/>
        <end position="21"/>
    </location>
</feature>
<evidence type="ECO:0000256" key="1">
    <source>
        <dbReference type="SAM" id="MobiDB-lite"/>
    </source>
</evidence>
<feature type="non-terminal residue" evidence="2">
    <location>
        <position position="78"/>
    </location>
</feature>
<reference evidence="2 3" key="1">
    <citation type="submission" date="2016-07" db="EMBL/GenBank/DDBJ databases">
        <title>Multiple horizontal gene transfer events from other fungi enriched the ability of initially mycotrophic Trichoderma (Ascomycota) to feed on dead plant biomass.</title>
        <authorList>
            <consortium name="DOE Joint Genome Institute"/>
            <person name="Aerts A."/>
            <person name="Atanasova L."/>
            <person name="Chenthamara K."/>
            <person name="Zhang J."/>
            <person name="Grujic M."/>
            <person name="Henrissat B."/>
            <person name="Kuo A."/>
            <person name="Salamov A."/>
            <person name="Lipzen A."/>
            <person name="Labutti K."/>
            <person name="Barry K."/>
            <person name="Miao Y."/>
            <person name="Rahimi M.J."/>
            <person name="Shen Q."/>
            <person name="Grigoriev I.V."/>
            <person name="Kubicek C.P."/>
            <person name="Druzhinina I.S."/>
        </authorList>
    </citation>
    <scope>NUCLEOTIDE SEQUENCE [LARGE SCALE GENOMIC DNA]</scope>
    <source>
        <strain evidence="2 3">ATCC 18648</strain>
    </source>
</reference>
<keyword evidence="3" id="KW-1185">Reference proteome</keyword>
<proteinExistence type="predicted"/>
<accession>A0A2T4BZX8</accession>
<dbReference type="EMBL" id="KZ679135">
    <property type="protein sequence ID" value="PTB74881.1"/>
    <property type="molecule type" value="Genomic_DNA"/>
</dbReference>
<dbReference type="Proteomes" id="UP000240760">
    <property type="component" value="Unassembled WGS sequence"/>
</dbReference>
<organism evidence="2 3">
    <name type="scientific">Trichoderma longibrachiatum ATCC 18648</name>
    <dbReference type="NCBI Taxonomy" id="983965"/>
    <lineage>
        <taxon>Eukaryota</taxon>
        <taxon>Fungi</taxon>
        <taxon>Dikarya</taxon>
        <taxon>Ascomycota</taxon>
        <taxon>Pezizomycotina</taxon>
        <taxon>Sordariomycetes</taxon>
        <taxon>Hypocreomycetidae</taxon>
        <taxon>Hypocreales</taxon>
        <taxon>Hypocreaceae</taxon>
        <taxon>Trichoderma</taxon>
    </lineage>
</organism>
<gene>
    <name evidence="2" type="ORF">M440DRAFT_1423837</name>
</gene>
<dbReference type="AlphaFoldDB" id="A0A2T4BZX8"/>
<evidence type="ECO:0000313" key="3">
    <source>
        <dbReference type="Proteomes" id="UP000240760"/>
    </source>
</evidence>
<feature type="region of interest" description="Disordered" evidence="1">
    <location>
        <begin position="52"/>
        <end position="78"/>
    </location>
</feature>
<dbReference type="OrthoDB" id="3561737at2759"/>
<protein>
    <submittedName>
        <fullName evidence="2">Uncharacterized protein</fullName>
    </submittedName>
</protein>